<gene>
    <name evidence="7" type="ORF">GTO91_15945</name>
</gene>
<dbReference type="Proteomes" id="UP000463470">
    <property type="component" value="Unassembled WGS sequence"/>
</dbReference>
<dbReference type="GO" id="GO:0016874">
    <property type="term" value="F:ligase activity"/>
    <property type="evidence" value="ECO:0007669"/>
    <property type="project" value="UniProtKB-KW"/>
</dbReference>
<dbReference type="PANTHER" id="PTHR37422:SF13">
    <property type="entry name" value="LIPOPOLYSACCHARIDE BIOSYNTHESIS PROTEIN PA4999-RELATED"/>
    <property type="match status" value="1"/>
</dbReference>
<protein>
    <submittedName>
        <fullName evidence="7">O-antigen ligase family protein</fullName>
    </submittedName>
</protein>
<dbReference type="AlphaFoldDB" id="A0A845L994"/>
<dbReference type="InterPro" id="IPR007016">
    <property type="entry name" value="O-antigen_ligase-rel_domated"/>
</dbReference>
<name>A0A845L994_9FIRM</name>
<feature type="transmembrane region" description="Helical" evidence="5">
    <location>
        <begin position="130"/>
        <end position="148"/>
    </location>
</feature>
<feature type="transmembrane region" description="Helical" evidence="5">
    <location>
        <begin position="198"/>
        <end position="225"/>
    </location>
</feature>
<evidence type="ECO:0000313" key="7">
    <source>
        <dbReference type="EMBL" id="MZP31200.1"/>
    </source>
</evidence>
<evidence type="ECO:0000256" key="2">
    <source>
        <dbReference type="ARBA" id="ARBA00022692"/>
    </source>
</evidence>
<feature type="transmembrane region" description="Helical" evidence="5">
    <location>
        <begin position="168"/>
        <end position="186"/>
    </location>
</feature>
<sequence>MNGMTRFSSRRMGLEDIKYSMLLFMFSVYPFLANPAIQDYFEMRFFHLAVFSALALYVLFKEQVKIRHPLLIPLAAFLGFSLIATLLAADPKVAWTGSYRCTGYMTYVFCAVLFVLAYQTGRREKLLNGMFLAGVIVSTLAVLQFYGINLVPDSDLDGLVYSTMGNPNWLGAYLVLILPAAVIVSIRSSGWRSPAAAATLYAGLLVSNTRGAWIAFLVVFSWILVRHFHDPFQRKRIYIIMMIFLAITALLAFSKDGVLLSRAYSMKAEINDAVTLSNQAGSFRMLIWKEVLKLIPQHWAFGLGPDHLMYANIRMPNGMVQTKSHNFILEILITTGVFSLIAYLRFLGYFLMNWQSGEGFIYFAMILGYVLQGLFLHDVIMVVPLFWIILGFAASHLHSRPL</sequence>
<evidence type="ECO:0000313" key="8">
    <source>
        <dbReference type="Proteomes" id="UP000463470"/>
    </source>
</evidence>
<keyword evidence="4 5" id="KW-0472">Membrane</keyword>
<evidence type="ECO:0000256" key="3">
    <source>
        <dbReference type="ARBA" id="ARBA00022989"/>
    </source>
</evidence>
<evidence type="ECO:0000256" key="5">
    <source>
        <dbReference type="SAM" id="Phobius"/>
    </source>
</evidence>
<feature type="transmembrane region" description="Helical" evidence="5">
    <location>
        <begin position="237"/>
        <end position="254"/>
    </location>
</feature>
<dbReference type="Pfam" id="PF04932">
    <property type="entry name" value="Wzy_C"/>
    <property type="match status" value="1"/>
</dbReference>
<evidence type="ECO:0000256" key="4">
    <source>
        <dbReference type="ARBA" id="ARBA00023136"/>
    </source>
</evidence>
<dbReference type="GO" id="GO:0016020">
    <property type="term" value="C:membrane"/>
    <property type="evidence" value="ECO:0007669"/>
    <property type="project" value="UniProtKB-SubCell"/>
</dbReference>
<comment type="caution">
    <text evidence="7">The sequence shown here is derived from an EMBL/GenBank/DDBJ whole genome shotgun (WGS) entry which is preliminary data.</text>
</comment>
<keyword evidence="8" id="KW-1185">Reference proteome</keyword>
<dbReference type="InterPro" id="IPR051533">
    <property type="entry name" value="WaaL-like"/>
</dbReference>
<dbReference type="PANTHER" id="PTHR37422">
    <property type="entry name" value="TEICHURONIC ACID BIOSYNTHESIS PROTEIN TUAE"/>
    <property type="match status" value="1"/>
</dbReference>
<comment type="subcellular location">
    <subcellularLocation>
        <location evidence="1">Membrane</location>
        <topology evidence="1">Multi-pass membrane protein</topology>
    </subcellularLocation>
</comment>
<dbReference type="EMBL" id="WXEY01000028">
    <property type="protein sequence ID" value="MZP31200.1"/>
    <property type="molecule type" value="Genomic_DNA"/>
</dbReference>
<evidence type="ECO:0000259" key="6">
    <source>
        <dbReference type="Pfam" id="PF04932"/>
    </source>
</evidence>
<feature type="domain" description="O-antigen ligase-related" evidence="6">
    <location>
        <begin position="196"/>
        <end position="344"/>
    </location>
</feature>
<accession>A0A845L994</accession>
<reference evidence="7 8" key="1">
    <citation type="submission" date="2020-01" db="EMBL/GenBank/DDBJ databases">
        <title>Whole-genome sequence of Heliobacterium undosum DSM 13378.</title>
        <authorList>
            <person name="Kyndt J.A."/>
            <person name="Meyer T.E."/>
        </authorList>
    </citation>
    <scope>NUCLEOTIDE SEQUENCE [LARGE SCALE GENOMIC DNA]</scope>
    <source>
        <strain evidence="7 8">DSM 13378</strain>
    </source>
</reference>
<keyword evidence="2 5" id="KW-0812">Transmembrane</keyword>
<feature type="transmembrane region" description="Helical" evidence="5">
    <location>
        <begin position="327"/>
        <end position="348"/>
    </location>
</feature>
<keyword evidence="3 5" id="KW-1133">Transmembrane helix</keyword>
<feature type="transmembrane region" description="Helical" evidence="5">
    <location>
        <begin position="101"/>
        <end position="118"/>
    </location>
</feature>
<evidence type="ECO:0000256" key="1">
    <source>
        <dbReference type="ARBA" id="ARBA00004141"/>
    </source>
</evidence>
<feature type="transmembrane region" description="Helical" evidence="5">
    <location>
        <begin position="21"/>
        <end position="37"/>
    </location>
</feature>
<feature type="transmembrane region" description="Helical" evidence="5">
    <location>
        <begin position="43"/>
        <end position="60"/>
    </location>
</feature>
<dbReference type="OrthoDB" id="1762823at2"/>
<organism evidence="7 8">
    <name type="scientific">Heliomicrobium undosum</name>
    <dbReference type="NCBI Taxonomy" id="121734"/>
    <lineage>
        <taxon>Bacteria</taxon>
        <taxon>Bacillati</taxon>
        <taxon>Bacillota</taxon>
        <taxon>Clostridia</taxon>
        <taxon>Eubacteriales</taxon>
        <taxon>Heliobacteriaceae</taxon>
        <taxon>Heliomicrobium</taxon>
    </lineage>
</organism>
<keyword evidence="7" id="KW-0436">Ligase</keyword>
<proteinExistence type="predicted"/>
<feature type="transmembrane region" description="Helical" evidence="5">
    <location>
        <begin position="72"/>
        <end position="89"/>
    </location>
</feature>
<feature type="transmembrane region" description="Helical" evidence="5">
    <location>
        <begin position="360"/>
        <end position="393"/>
    </location>
</feature>